<dbReference type="OrthoDB" id="10641052at2759"/>
<evidence type="ECO:0000256" key="1">
    <source>
        <dbReference type="SAM" id="MobiDB-lite"/>
    </source>
</evidence>
<feature type="region of interest" description="Disordered" evidence="1">
    <location>
        <begin position="107"/>
        <end position="170"/>
    </location>
</feature>
<gene>
    <name evidence="3" type="primary">LOC108670645</name>
</gene>
<evidence type="ECO:0000313" key="2">
    <source>
        <dbReference type="Proteomes" id="UP000694843"/>
    </source>
</evidence>
<dbReference type="GeneID" id="108670645"/>
<name>A0A8B7NIY7_HYAAZ</name>
<dbReference type="Proteomes" id="UP000694843">
    <property type="component" value="Unplaced"/>
</dbReference>
<dbReference type="AlphaFoldDB" id="A0A8B7NIY7"/>
<feature type="compositionally biased region" description="Polar residues" evidence="1">
    <location>
        <begin position="46"/>
        <end position="93"/>
    </location>
</feature>
<organism evidence="2 3">
    <name type="scientific">Hyalella azteca</name>
    <name type="common">Amphipod</name>
    <dbReference type="NCBI Taxonomy" id="294128"/>
    <lineage>
        <taxon>Eukaryota</taxon>
        <taxon>Metazoa</taxon>
        <taxon>Ecdysozoa</taxon>
        <taxon>Arthropoda</taxon>
        <taxon>Crustacea</taxon>
        <taxon>Multicrustacea</taxon>
        <taxon>Malacostraca</taxon>
        <taxon>Eumalacostraca</taxon>
        <taxon>Peracarida</taxon>
        <taxon>Amphipoda</taxon>
        <taxon>Senticaudata</taxon>
        <taxon>Talitrida</taxon>
        <taxon>Talitroidea</taxon>
        <taxon>Hyalellidae</taxon>
        <taxon>Hyalella</taxon>
    </lineage>
</organism>
<feature type="region of interest" description="Disordered" evidence="1">
    <location>
        <begin position="43"/>
        <end position="93"/>
    </location>
</feature>
<sequence length="537" mass="60697">MRFQALVVRTRRFQVLEVRTRRFQALEVRTRRFQALEVRTRRFQATRGQNEEVSSPRGQNEEVSSPRGQNEEVSSPRGQNEEVSSPRGQNEEVSNSYGLLERLLTQSTPHGEAQRISNQHVDVASPSGPFQEIPIPTGPYDVVSSPSDSCEGSSLLGSPEALSPSEDTPTDTIERRYCQLEIVEAKLQLPEESRDDYYNNHHEEVLCGGLTRDCQGYFIQLLEGPLADACKYNFNASDVIGRLLPRIVATAIDGRGRSTIIYNRRAREGTIVDHGLGLLKPHAAMLAAEMLGYYHGYMTAVQSRRGRTLHQQYPLLFPGTEATADAIQLDASRTIKKLLPYLTSNIEEHKRVRGYIVKRYYYELGARCSQIGQGFSPKLAKFVTLVNGFVTPGNLVVYSTKSQFTDIKLANWSFAHENYCLSDLFCLIVCCTDAQRCYEYLAALFSLYIRAFEKEHEIRGSRLKISGSAVADMMEYCGRHLTLRMLAKPRYFFQGPDWLNNFMIAVEKSMHLLGDYHDTPEAECCYGKNTTLSIADT</sequence>
<reference evidence="3" key="1">
    <citation type="submission" date="2025-08" db="UniProtKB">
        <authorList>
            <consortium name="RefSeq"/>
        </authorList>
    </citation>
    <scope>IDENTIFICATION</scope>
    <source>
        <tissue evidence="3">Whole organism</tissue>
    </source>
</reference>
<protein>
    <submittedName>
        <fullName evidence="3">Uncharacterized protein LOC108670645</fullName>
    </submittedName>
</protein>
<evidence type="ECO:0000313" key="3">
    <source>
        <dbReference type="RefSeq" id="XP_018013609.1"/>
    </source>
</evidence>
<accession>A0A8B7NIY7</accession>
<feature type="compositionally biased region" description="Polar residues" evidence="1">
    <location>
        <begin position="144"/>
        <end position="156"/>
    </location>
</feature>
<proteinExistence type="predicted"/>
<dbReference type="RefSeq" id="XP_018013609.1">
    <property type="nucleotide sequence ID" value="XM_018158120.2"/>
</dbReference>
<dbReference type="KEGG" id="hazt:108670645"/>
<feature type="compositionally biased region" description="Polar residues" evidence="1">
    <location>
        <begin position="107"/>
        <end position="120"/>
    </location>
</feature>
<keyword evidence="2" id="KW-1185">Reference proteome</keyword>